<sequence length="539" mass="60275">MTSPISVGDVYLMAKLAFQLGRAFTKGRNSAPAEFREVEKQLYSLSVVLEAFKTESRDGSITLRVDKSALPVLSQPRYGEDKGEEDVLAHVLRSCEQTLAHLESIVRKYGIIGKPRVSSARQPILGRWNDSIKHAWRSISWTTEGGDLATLRSNLAVHTNSLNLLLGVIVKSQTGRIEARVNNIDFMLHEIHAWFTENLEDSCLNTRDDLRKGAVGTSKLDFELYEDDETQSRLVCPHAVLNPNFPVHEVPASHHELFACQCSTPSDGLPSHRAEVAGFAHMAYIEELMESLTLSQAKQMILQGPGTVLCFSSSSGLSGSQQAHILNLIGNEVKSVRFTSALSRQRSYERDHIEGIQVLHYKDIDLENLASDEDVIQAHFRFHDHAEIVLYYPTSQPCSDILKTRVHSLSAFQTKVNEMQTDLFVISLQYPRTIERTLFAIQAYDVHTETLHIADAEISILQNTETGGFRLTIVSRDNFSIVSQEQDFFESFSPEMGLSFNSPTYIVQFDSFGKRTIFNITTGFSILGFSDSTGGFISS</sequence>
<dbReference type="RefSeq" id="XP_002848652.1">
    <property type="nucleotide sequence ID" value="XM_002848606.1"/>
</dbReference>
<name>C5FHM7_ARTOC</name>
<dbReference type="Proteomes" id="UP000002035">
    <property type="component" value="Unassembled WGS sequence"/>
</dbReference>
<evidence type="ECO:0000313" key="1">
    <source>
        <dbReference type="EMBL" id="EEQ28767.1"/>
    </source>
</evidence>
<dbReference type="HOGENOM" id="CLU_032415_0_0_1"/>
<dbReference type="VEuPathDB" id="FungiDB:MCYG_01586"/>
<protein>
    <submittedName>
        <fullName evidence="1">Uncharacterized protein</fullName>
    </submittedName>
</protein>
<gene>
    <name evidence="1" type="ORF">MCYG_01586</name>
</gene>
<dbReference type="GeneID" id="9230792"/>
<keyword evidence="2" id="KW-1185">Reference proteome</keyword>
<dbReference type="eggNOG" id="ENOG502SI2I">
    <property type="taxonomic scope" value="Eukaryota"/>
</dbReference>
<dbReference type="OrthoDB" id="5404564at2759"/>
<dbReference type="STRING" id="554155.C5FHM7"/>
<dbReference type="AlphaFoldDB" id="C5FHM7"/>
<dbReference type="PANTHER" id="PTHR38886:SF1">
    <property type="entry name" value="NACHT-NTPASE AND P-LOOP NTPASES N-TERMINAL DOMAIN-CONTAINING PROTEIN"/>
    <property type="match status" value="1"/>
</dbReference>
<reference evidence="2" key="1">
    <citation type="journal article" date="2012" name="MBio">
        <title>Comparative genome analysis of Trichophyton rubrum and related dermatophytes reveals candidate genes involved in infection.</title>
        <authorList>
            <person name="Martinez D.A."/>
            <person name="Oliver B.G."/>
            <person name="Graeser Y."/>
            <person name="Goldberg J.M."/>
            <person name="Li W."/>
            <person name="Martinez-Rossi N.M."/>
            <person name="Monod M."/>
            <person name="Shelest E."/>
            <person name="Barton R.C."/>
            <person name="Birch E."/>
            <person name="Brakhage A.A."/>
            <person name="Chen Z."/>
            <person name="Gurr S.J."/>
            <person name="Heiman D."/>
            <person name="Heitman J."/>
            <person name="Kosti I."/>
            <person name="Rossi A."/>
            <person name="Saif S."/>
            <person name="Samalova M."/>
            <person name="Saunders C.W."/>
            <person name="Shea T."/>
            <person name="Summerbell R.C."/>
            <person name="Xu J."/>
            <person name="Young S."/>
            <person name="Zeng Q."/>
            <person name="Birren B.W."/>
            <person name="Cuomo C.A."/>
            <person name="White T.C."/>
        </authorList>
    </citation>
    <scope>NUCLEOTIDE SEQUENCE [LARGE SCALE GENOMIC DNA]</scope>
    <source>
        <strain evidence="2">ATCC MYA-4605 / CBS 113480</strain>
    </source>
</reference>
<evidence type="ECO:0000313" key="2">
    <source>
        <dbReference type="Proteomes" id="UP000002035"/>
    </source>
</evidence>
<dbReference type="EMBL" id="DS995702">
    <property type="protein sequence ID" value="EEQ28767.1"/>
    <property type="molecule type" value="Genomic_DNA"/>
</dbReference>
<accession>C5FHM7</accession>
<dbReference type="PANTHER" id="PTHR38886">
    <property type="entry name" value="SESA DOMAIN-CONTAINING PROTEIN"/>
    <property type="match status" value="1"/>
</dbReference>
<dbReference type="OMA" id="QAYDVHT"/>
<organism evidence="1 2">
    <name type="scientific">Arthroderma otae (strain ATCC MYA-4605 / CBS 113480)</name>
    <name type="common">Microsporum canis</name>
    <dbReference type="NCBI Taxonomy" id="554155"/>
    <lineage>
        <taxon>Eukaryota</taxon>
        <taxon>Fungi</taxon>
        <taxon>Dikarya</taxon>
        <taxon>Ascomycota</taxon>
        <taxon>Pezizomycotina</taxon>
        <taxon>Eurotiomycetes</taxon>
        <taxon>Eurotiomycetidae</taxon>
        <taxon>Onygenales</taxon>
        <taxon>Arthrodermataceae</taxon>
        <taxon>Microsporum</taxon>
    </lineage>
</organism>
<proteinExistence type="predicted"/>